<keyword evidence="2" id="KW-1185">Reference proteome</keyword>
<evidence type="ECO:0000313" key="2">
    <source>
        <dbReference type="Proteomes" id="UP001147700"/>
    </source>
</evidence>
<dbReference type="InterPro" id="IPR007612">
    <property type="entry name" value="LOR"/>
</dbReference>
<protein>
    <recommendedName>
        <fullName evidence="3">Scramblase</fullName>
    </recommendedName>
</protein>
<gene>
    <name evidence="1" type="ORF">OJ962_03035</name>
</gene>
<sequence>MVEPNEHDVFELRQRIKLVINQYEFTLPGGEPVCFVEQKRFAFKEDIRFYTDDSKSVELMRLKARQRFDPSARYDVTDASGAAIGQIQKVFGASLLRSTYKLFDAGGSETATVQEKSVGVALFRRFVGFIPFIGGFADWLPIPYHFDFVRGGQVLGTHTRQTLKFRDTYTIDFSADPGRTLDRRLVLATAVGLDALQAR</sequence>
<organism evidence="1 2">
    <name type="scientific">Solirubrobacter deserti</name>
    <dbReference type="NCBI Taxonomy" id="2282478"/>
    <lineage>
        <taxon>Bacteria</taxon>
        <taxon>Bacillati</taxon>
        <taxon>Actinomycetota</taxon>
        <taxon>Thermoleophilia</taxon>
        <taxon>Solirubrobacterales</taxon>
        <taxon>Solirubrobacteraceae</taxon>
        <taxon>Solirubrobacter</taxon>
    </lineage>
</organism>
<reference evidence="1" key="1">
    <citation type="submission" date="2022-10" db="EMBL/GenBank/DDBJ databases">
        <title>The WGS of Solirubrobacter sp. CPCC 204708.</title>
        <authorList>
            <person name="Jiang Z."/>
        </authorList>
    </citation>
    <scope>NUCLEOTIDE SEQUENCE</scope>
    <source>
        <strain evidence="1">CPCC 204708</strain>
    </source>
</reference>
<dbReference type="RefSeq" id="WP_202955395.1">
    <property type="nucleotide sequence ID" value="NZ_JAPCID010000004.1"/>
</dbReference>
<proteinExistence type="predicted"/>
<evidence type="ECO:0000313" key="1">
    <source>
        <dbReference type="EMBL" id="MDA0136456.1"/>
    </source>
</evidence>
<name>A0ABT4RD66_9ACTN</name>
<comment type="caution">
    <text evidence="1">The sequence shown here is derived from an EMBL/GenBank/DDBJ whole genome shotgun (WGS) entry which is preliminary data.</text>
</comment>
<evidence type="ECO:0008006" key="3">
    <source>
        <dbReference type="Google" id="ProtNLM"/>
    </source>
</evidence>
<accession>A0ABT4RD66</accession>
<dbReference type="EMBL" id="JAPCID010000004">
    <property type="protein sequence ID" value="MDA0136456.1"/>
    <property type="molecule type" value="Genomic_DNA"/>
</dbReference>
<dbReference type="Proteomes" id="UP001147700">
    <property type="component" value="Unassembled WGS sequence"/>
</dbReference>
<dbReference type="Pfam" id="PF04525">
    <property type="entry name" value="LOR"/>
    <property type="match status" value="1"/>
</dbReference>